<comment type="caution">
    <text evidence="1">The sequence shown here is derived from an EMBL/GenBank/DDBJ whole genome shotgun (WGS) entry which is preliminary data.</text>
</comment>
<dbReference type="RefSeq" id="WP_265281829.1">
    <property type="nucleotide sequence ID" value="NZ_QZCW01000001.1"/>
</dbReference>
<keyword evidence="2" id="KW-1185">Reference proteome</keyword>
<proteinExistence type="predicted"/>
<sequence length="93" mass="10364">MKAKSESESRKPSSVPALGSDAHTERFIAAAKLFGPDLTEGFRPTYFEFEAKSATLNMRLPKELLGALKAKAQAQGIPYTRYVRQVLEYVVTR</sequence>
<protein>
    <recommendedName>
        <fullName evidence="3">CopG family transcriptional regulator</fullName>
    </recommendedName>
</protein>
<dbReference type="InterPro" id="IPR022148">
    <property type="entry name" value="CopG_antitoxin"/>
</dbReference>
<evidence type="ECO:0000313" key="1">
    <source>
        <dbReference type="EMBL" id="MCW5321203.1"/>
    </source>
</evidence>
<dbReference type="EMBL" id="QZCW01000001">
    <property type="protein sequence ID" value="MCW5321203.1"/>
    <property type="molecule type" value="Genomic_DNA"/>
</dbReference>
<organism evidence="1 2">
    <name type="scientific">Verminephrobacter aporrectodeae subsp. tuberculatae</name>
    <dbReference type="NCBI Taxonomy" id="1110392"/>
    <lineage>
        <taxon>Bacteria</taxon>
        <taxon>Pseudomonadati</taxon>
        <taxon>Pseudomonadota</taxon>
        <taxon>Betaproteobacteria</taxon>
        <taxon>Burkholderiales</taxon>
        <taxon>Comamonadaceae</taxon>
        <taxon>Verminephrobacter</taxon>
    </lineage>
</organism>
<name>A0ABT3KS98_9BURK</name>
<accession>A0ABT3KS98</accession>
<gene>
    <name evidence="1" type="ORF">D5039_08535</name>
</gene>
<reference evidence="2" key="1">
    <citation type="submission" date="2023-07" db="EMBL/GenBank/DDBJ databases">
        <title>Verminephrobacter genomes.</title>
        <authorList>
            <person name="Lund M.B."/>
        </authorList>
    </citation>
    <scope>NUCLEOTIDE SEQUENCE [LARGE SCALE GENOMIC DNA]</scope>
    <source>
        <strain evidence="2">AtM5-05</strain>
    </source>
</reference>
<dbReference type="Pfam" id="PF12441">
    <property type="entry name" value="CopG_antitoxin"/>
    <property type="match status" value="1"/>
</dbReference>
<evidence type="ECO:0008006" key="3">
    <source>
        <dbReference type="Google" id="ProtNLM"/>
    </source>
</evidence>
<dbReference type="Proteomes" id="UP001208935">
    <property type="component" value="Unassembled WGS sequence"/>
</dbReference>
<evidence type="ECO:0000313" key="2">
    <source>
        <dbReference type="Proteomes" id="UP001208935"/>
    </source>
</evidence>